<evidence type="ECO:0000313" key="2">
    <source>
        <dbReference type="EMBL" id="KRZ98322.1"/>
    </source>
</evidence>
<dbReference type="GeneID" id="26842926"/>
<organism evidence="2 3">
    <name type="scientific">Debaryomyces fabryi</name>
    <dbReference type="NCBI Taxonomy" id="58627"/>
    <lineage>
        <taxon>Eukaryota</taxon>
        <taxon>Fungi</taxon>
        <taxon>Dikarya</taxon>
        <taxon>Ascomycota</taxon>
        <taxon>Saccharomycotina</taxon>
        <taxon>Pichiomycetes</taxon>
        <taxon>Debaryomycetaceae</taxon>
        <taxon>Debaryomyces</taxon>
    </lineage>
</organism>
<name>A0A0V1PQ66_9ASCO</name>
<evidence type="ECO:0000256" key="1">
    <source>
        <dbReference type="SAM" id="MobiDB-lite"/>
    </source>
</evidence>
<dbReference type="RefSeq" id="XP_015464425.1">
    <property type="nucleotide sequence ID" value="XM_015614746.1"/>
</dbReference>
<accession>A0A0V1PQ66</accession>
<feature type="region of interest" description="Disordered" evidence="1">
    <location>
        <begin position="57"/>
        <end position="79"/>
    </location>
</feature>
<protein>
    <submittedName>
        <fullName evidence="2">Uncharacterized protein</fullName>
    </submittedName>
</protein>
<evidence type="ECO:0000313" key="3">
    <source>
        <dbReference type="Proteomes" id="UP000054251"/>
    </source>
</evidence>
<dbReference type="AlphaFoldDB" id="A0A0V1PQ66"/>
<comment type="caution">
    <text evidence="2">The sequence shown here is derived from an EMBL/GenBank/DDBJ whole genome shotgun (WGS) entry which is preliminary data.</text>
</comment>
<gene>
    <name evidence="2" type="ORF">AC631_05917</name>
</gene>
<reference evidence="2 3" key="1">
    <citation type="submission" date="2015-11" db="EMBL/GenBank/DDBJ databases">
        <title>The genome of Debaryomyces fabryi.</title>
        <authorList>
            <person name="Tafer H."/>
            <person name="Lopandic K."/>
        </authorList>
    </citation>
    <scope>NUCLEOTIDE SEQUENCE [LARGE SCALE GENOMIC DNA]</scope>
    <source>
        <strain evidence="2 3">CBS 789</strain>
    </source>
</reference>
<dbReference type="EMBL" id="LMYN01000339">
    <property type="protein sequence ID" value="KRZ98322.1"/>
    <property type="molecule type" value="Genomic_DNA"/>
</dbReference>
<dbReference type="Proteomes" id="UP000054251">
    <property type="component" value="Unassembled WGS sequence"/>
</dbReference>
<sequence length="79" mass="9107">MEEIFNLPWYLIGRRGAQLCPDYSEINKITYSDDGHGNAYDGAINYDLEMSKPSQEFVEDNGLIRKDSNEEDDKSVKEK</sequence>
<proteinExistence type="predicted"/>
<keyword evidence="3" id="KW-1185">Reference proteome</keyword>
<feature type="compositionally biased region" description="Basic and acidic residues" evidence="1">
    <location>
        <begin position="62"/>
        <end position="79"/>
    </location>
</feature>